<gene>
    <name evidence="2" type="ORF">GL50803_0094658</name>
</gene>
<protein>
    <submittedName>
        <fullName evidence="2">NPL4-like protein</fullName>
    </submittedName>
</protein>
<proteinExistence type="predicted"/>
<dbReference type="VEuPathDB" id="GiardiaDB:GL50803_94658"/>
<dbReference type="InterPro" id="IPR016563">
    <property type="entry name" value="Npl4"/>
</dbReference>
<reference evidence="2 3" key="1">
    <citation type="journal article" date="2007" name="Science">
        <title>Genomic minimalism in the early diverging intestinal parasite Giardia lamblia.</title>
        <authorList>
            <person name="Morrison H.G."/>
            <person name="McArthur A.G."/>
            <person name="Gillin F.D."/>
            <person name="Aley S.B."/>
            <person name="Adam R.D."/>
            <person name="Olsen G.J."/>
            <person name="Best A.A."/>
            <person name="Cande W.Z."/>
            <person name="Chen F."/>
            <person name="Cipriano M.J."/>
            <person name="Davids B.J."/>
            <person name="Dawson S.C."/>
            <person name="Elmendorf H.G."/>
            <person name="Hehl A.B."/>
            <person name="Holder M.E."/>
            <person name="Huse S.M."/>
            <person name="Kim U.U."/>
            <person name="Lasek-Nesselquist E."/>
            <person name="Manning G."/>
            <person name="Nigam A."/>
            <person name="Nixon J.E."/>
            <person name="Palm D."/>
            <person name="Passamaneck N.E."/>
            <person name="Prabhu A."/>
            <person name="Reich C.I."/>
            <person name="Reiner D.S."/>
            <person name="Samuelson J."/>
            <person name="Svard S.G."/>
            <person name="Sogin M.L."/>
        </authorList>
    </citation>
    <scope>NUCLEOTIDE SEQUENCE [LARGE SCALE GENOMIC DNA]</scope>
    <source>
        <strain evidence="2 3">WB C6</strain>
    </source>
</reference>
<evidence type="ECO:0000313" key="2">
    <source>
        <dbReference type="EMBL" id="KAE8303433.1"/>
    </source>
</evidence>
<accession>A8BFH7</accession>
<dbReference type="GO" id="GO:0043130">
    <property type="term" value="F:ubiquitin binding"/>
    <property type="evidence" value="ECO:0000318"/>
    <property type="project" value="GO_Central"/>
</dbReference>
<dbReference type="Pfam" id="PF11543">
    <property type="entry name" value="UN_NPL4"/>
    <property type="match status" value="1"/>
</dbReference>
<dbReference type="GeneID" id="5700169"/>
<dbReference type="PANTHER" id="PTHR12710">
    <property type="entry name" value="NUCLEAR PROTEIN LOCALIZATION 4"/>
    <property type="match status" value="1"/>
</dbReference>
<evidence type="ECO:0000256" key="1">
    <source>
        <dbReference type="SAM" id="MobiDB-lite"/>
    </source>
</evidence>
<evidence type="ECO:0000313" key="3">
    <source>
        <dbReference type="Proteomes" id="UP000001548"/>
    </source>
</evidence>
<dbReference type="STRING" id="184922.A8BFH7"/>
<sequence>MVVIRIQTPEGQIRANMESTATVKDLFREISNMLSLSLKDVANALYFDVKYTNLVYSHDIHSADLLSKHSSLQHGALLYLKMERDLGSDSDSDSDSVSPEALFRNIMSLKDLPRPPTKGKHCTHDSTMRCTRCYMEWEDAFLKYIGKTREDLQMNEHIRASETDAMDAAAAAFDPWSTSPDSKSGTHSPRKGLQSYQSVNNIQHLKDNITKFQLNIERQKKALVACLSVSETQMMEVRKLVEESMYNRNFYGVMYGRYEYLSEANRLEANVFIEWIYIPPQECIAGTVVVLSDPCSKAKNKAAEKIANAFGLINMGHTFTHFNDRGFILSGAEIGSLAVRTAKLEARGAEHAKFMTNLRGCIDKTRKELVLDAFAASRQLVNLARNNILVENKVEDPGNFVRFSEKQIFELKASELVDAVCFLVPVAVTTHKDIITTMKTKICSSDFPSLGSPCPPTLHDVASYISIHKSQKLSEVYANCNYLVYLTDIISIEEVIMLIDLIKRGAPNESFEEIDNIIKGTVNATLV</sequence>
<feature type="region of interest" description="Disordered" evidence="1">
    <location>
        <begin position="174"/>
        <end position="193"/>
    </location>
</feature>
<dbReference type="InterPro" id="IPR024682">
    <property type="entry name" value="Npl4_Ub-like_dom"/>
</dbReference>
<dbReference type="CDD" id="cd08061">
    <property type="entry name" value="MPN_NPL4"/>
    <property type="match status" value="1"/>
</dbReference>
<dbReference type="PANTHER" id="PTHR12710:SF0">
    <property type="entry name" value="NUCLEAR PROTEIN LOCALIZATION PROTEIN 4 HOMOLOG"/>
    <property type="match status" value="1"/>
</dbReference>
<dbReference type="GO" id="GO:0006511">
    <property type="term" value="P:ubiquitin-dependent protein catabolic process"/>
    <property type="evidence" value="ECO:0000318"/>
    <property type="project" value="GO_Central"/>
</dbReference>
<dbReference type="OMA" id="YLKMERD"/>
<dbReference type="SMR" id="A8BFH7"/>
<comment type="caution">
    <text evidence="2">The sequence shown here is derived from an EMBL/GenBank/DDBJ whole genome shotgun (WGS) entry which is preliminary data.</text>
</comment>
<organism evidence="2 3">
    <name type="scientific">Giardia intestinalis (strain ATCC 50803 / WB clone C6)</name>
    <name type="common">Giardia lamblia</name>
    <dbReference type="NCBI Taxonomy" id="184922"/>
    <lineage>
        <taxon>Eukaryota</taxon>
        <taxon>Metamonada</taxon>
        <taxon>Diplomonadida</taxon>
        <taxon>Hexamitidae</taxon>
        <taxon>Giardiinae</taxon>
        <taxon>Giardia</taxon>
    </lineage>
</organism>
<keyword evidence="3" id="KW-1185">Reference proteome</keyword>
<dbReference type="HOGENOM" id="CLU_517264_0_0_1"/>
<dbReference type="Proteomes" id="UP000001548">
    <property type="component" value="Unassembled WGS sequence"/>
</dbReference>
<dbReference type="InterPro" id="IPR007717">
    <property type="entry name" value="NPL4_C"/>
</dbReference>
<feature type="compositionally biased region" description="Polar residues" evidence="1">
    <location>
        <begin position="176"/>
        <end position="187"/>
    </location>
</feature>
<dbReference type="Gene3D" id="3.10.20.90">
    <property type="entry name" value="Phosphatidylinositol 3-kinase Catalytic Subunit, Chain A, domain 1"/>
    <property type="match status" value="1"/>
</dbReference>
<dbReference type="RefSeq" id="XP_001707270.1">
    <property type="nucleotide sequence ID" value="XM_001707218.1"/>
</dbReference>
<dbReference type="KEGG" id="gla:GL50803_0094658"/>
<dbReference type="EMBL" id="AACB03000002">
    <property type="protein sequence ID" value="KAE8303433.1"/>
    <property type="molecule type" value="Genomic_DNA"/>
</dbReference>
<dbReference type="GO" id="GO:0031625">
    <property type="term" value="F:ubiquitin protein ligase binding"/>
    <property type="evidence" value="ECO:0000318"/>
    <property type="project" value="GO_Central"/>
</dbReference>
<dbReference type="GO" id="GO:0005634">
    <property type="term" value="C:nucleus"/>
    <property type="evidence" value="ECO:0000318"/>
    <property type="project" value="GO_Central"/>
</dbReference>
<dbReference type="AlphaFoldDB" id="A8BFH7"/>
<name>A8BFH7_GIAIC</name>